<dbReference type="PROSITE" id="PS50888">
    <property type="entry name" value="BHLH"/>
    <property type="match status" value="1"/>
</dbReference>
<feature type="compositionally biased region" description="Low complexity" evidence="2">
    <location>
        <begin position="37"/>
        <end position="54"/>
    </location>
</feature>
<feature type="region of interest" description="Disordered" evidence="2">
    <location>
        <begin position="27"/>
        <end position="83"/>
    </location>
</feature>
<name>A0ABX6F0F5_KLUMA</name>
<dbReference type="InterPro" id="IPR011598">
    <property type="entry name" value="bHLH_dom"/>
</dbReference>
<dbReference type="PANTHER" id="PTHR47336">
    <property type="entry name" value="TRANSCRIPTION FACTOR HMS1-RELATED"/>
    <property type="match status" value="1"/>
</dbReference>
<dbReference type="SMART" id="SM00353">
    <property type="entry name" value="HLH"/>
    <property type="match status" value="1"/>
</dbReference>
<dbReference type="Gene3D" id="4.10.280.10">
    <property type="entry name" value="Helix-loop-helix DNA-binding domain"/>
    <property type="match status" value="1"/>
</dbReference>
<feature type="compositionally biased region" description="Gly residues" evidence="2">
    <location>
        <begin position="55"/>
        <end position="64"/>
    </location>
</feature>
<protein>
    <submittedName>
        <fullName evidence="4">Transcription factor HMS1</fullName>
    </submittedName>
</protein>
<dbReference type="InterPro" id="IPR052099">
    <property type="entry name" value="Regulatory_TF_Diverse"/>
</dbReference>
<dbReference type="InterPro" id="IPR019006">
    <property type="entry name" value="Sre1_C"/>
</dbReference>
<feature type="compositionally biased region" description="Acidic residues" evidence="2">
    <location>
        <begin position="933"/>
        <end position="971"/>
    </location>
</feature>
<dbReference type="Proteomes" id="UP000422736">
    <property type="component" value="Chromosome 6"/>
</dbReference>
<dbReference type="EMBL" id="CP015059">
    <property type="protein sequence ID" value="QGN17469.1"/>
    <property type="molecule type" value="Genomic_DNA"/>
</dbReference>
<gene>
    <name evidence="4" type="primary">HMS1</name>
    <name evidence="4" type="ORF">FIM1_4205</name>
</gene>
<reference evidence="4 5" key="1">
    <citation type="submission" date="2016-03" db="EMBL/GenBank/DDBJ databases">
        <title>How can Kluyveromyces marxianus grow so fast - potential evolutionary course in Saccharomyces Complex revealed by comparative genomics.</title>
        <authorList>
            <person name="Mo W."/>
            <person name="Lu W."/>
            <person name="Yang X."/>
            <person name="Qi J."/>
            <person name="Lv H."/>
        </authorList>
    </citation>
    <scope>NUCLEOTIDE SEQUENCE [LARGE SCALE GENOMIC DNA]</scope>
    <source>
        <strain evidence="4 5">FIM1</strain>
    </source>
</reference>
<evidence type="ECO:0000313" key="5">
    <source>
        <dbReference type="Proteomes" id="UP000422736"/>
    </source>
</evidence>
<dbReference type="InterPro" id="IPR036638">
    <property type="entry name" value="HLH_DNA-bd_sf"/>
</dbReference>
<feature type="region of interest" description="Disordered" evidence="2">
    <location>
        <begin position="185"/>
        <end position="212"/>
    </location>
</feature>
<feature type="region of interest" description="Disordered" evidence="2">
    <location>
        <begin position="415"/>
        <end position="463"/>
    </location>
</feature>
<evidence type="ECO:0000256" key="1">
    <source>
        <dbReference type="SAM" id="Coils"/>
    </source>
</evidence>
<reference evidence="4 5" key="2">
    <citation type="submission" date="2019-11" db="EMBL/GenBank/DDBJ databases">
        <authorList>
            <person name="Lu H."/>
        </authorList>
    </citation>
    <scope>NUCLEOTIDE SEQUENCE [LARGE SCALE GENOMIC DNA]</scope>
    <source>
        <strain evidence="4 5">FIM1</strain>
    </source>
</reference>
<feature type="compositionally biased region" description="Low complexity" evidence="2">
    <location>
        <begin position="262"/>
        <end position="301"/>
    </location>
</feature>
<feature type="compositionally biased region" description="Polar residues" evidence="2">
    <location>
        <begin position="983"/>
        <end position="992"/>
    </location>
</feature>
<feature type="domain" description="BHLH" evidence="3">
    <location>
        <begin position="322"/>
        <end position="397"/>
    </location>
</feature>
<organism evidence="4 5">
    <name type="scientific">Kluyveromyces marxianus</name>
    <name type="common">Yeast</name>
    <name type="synonym">Candida kefyr</name>
    <dbReference type="NCBI Taxonomy" id="4911"/>
    <lineage>
        <taxon>Eukaryota</taxon>
        <taxon>Fungi</taxon>
        <taxon>Dikarya</taxon>
        <taxon>Ascomycota</taxon>
        <taxon>Saccharomycotina</taxon>
        <taxon>Saccharomycetes</taxon>
        <taxon>Saccharomycetales</taxon>
        <taxon>Saccharomycetaceae</taxon>
        <taxon>Kluyveromyces</taxon>
    </lineage>
</organism>
<dbReference type="SUPFAM" id="SSF47459">
    <property type="entry name" value="HLH, helix-loop-helix DNA-binding domain"/>
    <property type="match status" value="1"/>
</dbReference>
<feature type="compositionally biased region" description="Polar residues" evidence="2">
    <location>
        <begin position="415"/>
        <end position="426"/>
    </location>
</feature>
<keyword evidence="1" id="KW-0175">Coiled coil</keyword>
<feature type="region of interest" description="Disordered" evidence="2">
    <location>
        <begin position="98"/>
        <end position="118"/>
    </location>
</feature>
<dbReference type="Pfam" id="PF09427">
    <property type="entry name" value="DUF2014"/>
    <property type="match status" value="1"/>
</dbReference>
<evidence type="ECO:0000256" key="2">
    <source>
        <dbReference type="SAM" id="MobiDB-lite"/>
    </source>
</evidence>
<feature type="coiled-coil region" evidence="1">
    <location>
        <begin position="387"/>
        <end position="414"/>
    </location>
</feature>
<dbReference type="Pfam" id="PF00010">
    <property type="entry name" value="HLH"/>
    <property type="match status" value="1"/>
</dbReference>
<accession>A0ABX6F0F5</accession>
<feature type="compositionally biased region" description="Low complexity" evidence="2">
    <location>
        <begin position="190"/>
        <end position="200"/>
    </location>
</feature>
<sequence>MPFTHSVNLGAPPSSFSEVDMFLQSLTSEDSSDADSYDFFSPDSQGVRQASGSGSVSGRGGMGPGAFEPQYLHSQGQGQGQGFAQGQIQVPGQISQGHVMSHVTGNGNGNGNGSTSSSAAAAAAAAAATVTGHTHANPNPGSFGSSSSSDPYNNYSPFDLSDTELRPSITNDTDSMLHVMIKSESDPWANSNSNNKNNQGQGQGQGQGPISLASAGIPVAANSMVHSAPQSSVASGLPAGVQSLDAMVSPTDSLDSRPSPHGGLSLGQSLGQTLNQGHNNMGQGLNQAQSLSQSLSQGQIQTHGSGSGLTSSVQGKVGKPKKERTSHNVIEKKYRTNINNKIVQLKEIIPSLCVTMKREEGIPVTELDQIRLDGLQPAKKLNKASILVKTIEYIQHLEGKVEKLKAENDQLKQSETFSTPLSVRNNSTSESLHHSQQHQAARAQAPIRSGSSTSSSTSTSASDVNISGDPTIFTNAYPTSNMNNNNHSFRNKMLLGGIAMSMGANCFGGDSSDFSTVRGLMAMPVFHYSPMEGFTLSNSNGNINLFSSFISLFRLCAFFGIIVQLMSQIMDDRKSAGSKGGNSSAMSDIVVNYVDSLRFTSNSEIVETLKKTLFLNRLKYPENSMERIQNEILKCYAIKLWKSPFKILFSGHVEKTWDSLSSKVNKINSKPSTITENPDWKAISYILKSDVSEALGNEPLLAQIAENKDGFNLSSFVQFVYRYNVQQKVESAMNATFEASLNDTTSVPVPVSEAQAQAQATKLERIYLESIKDNKELQSLGVSTSLDCIFHPNARTVKELTDKLKVDKSLLSEDERKDIIRILHSTIISAVVADKKFDEVSYWVSRFPTSLVDQENMSLLSVTALFFTIKRILDNHKNIDDISKVSAKLEYISGKLRIWVGSKFGSCLQLDTRGKLVDFFVDSALKFNSLVESDGEEEEYEGEDEEEDEADSLFDEDDEEEEEDEDDEEKKEEEKDQIKRETNNNVVEPSET</sequence>
<evidence type="ECO:0000313" key="4">
    <source>
        <dbReference type="EMBL" id="QGN17469.1"/>
    </source>
</evidence>
<dbReference type="PANTHER" id="PTHR47336:SF2">
    <property type="entry name" value="TRANSCRIPTION FACTOR HMS1-RELATED"/>
    <property type="match status" value="1"/>
</dbReference>
<proteinExistence type="predicted"/>
<feature type="region of interest" description="Disordered" evidence="2">
    <location>
        <begin position="131"/>
        <end position="170"/>
    </location>
</feature>
<feature type="compositionally biased region" description="Low complexity" evidence="2">
    <location>
        <begin position="131"/>
        <end position="158"/>
    </location>
</feature>
<feature type="compositionally biased region" description="Polar residues" evidence="2">
    <location>
        <begin position="302"/>
        <end position="314"/>
    </location>
</feature>
<feature type="region of interest" description="Disordered" evidence="2">
    <location>
        <begin position="249"/>
        <end position="326"/>
    </location>
</feature>
<feature type="compositionally biased region" description="Basic and acidic residues" evidence="2">
    <location>
        <begin position="972"/>
        <end position="982"/>
    </location>
</feature>
<keyword evidence="5" id="KW-1185">Reference proteome</keyword>
<feature type="compositionally biased region" description="Low complexity" evidence="2">
    <location>
        <begin position="437"/>
        <end position="462"/>
    </location>
</feature>
<evidence type="ECO:0000259" key="3">
    <source>
        <dbReference type="PROSITE" id="PS50888"/>
    </source>
</evidence>
<feature type="region of interest" description="Disordered" evidence="2">
    <location>
        <begin position="932"/>
        <end position="992"/>
    </location>
</feature>